<keyword evidence="2" id="KW-1185">Reference proteome</keyword>
<accession>A0A7X6L0N0</accession>
<organism evidence="1 2">
    <name type="scientific">Nocardia gamkensis</name>
    <dbReference type="NCBI Taxonomy" id="352869"/>
    <lineage>
        <taxon>Bacteria</taxon>
        <taxon>Bacillati</taxon>
        <taxon>Actinomycetota</taxon>
        <taxon>Actinomycetes</taxon>
        <taxon>Mycobacteriales</taxon>
        <taxon>Nocardiaceae</taxon>
        <taxon>Nocardia</taxon>
    </lineage>
</organism>
<gene>
    <name evidence="1" type="ORF">HGB38_04685</name>
</gene>
<proteinExistence type="predicted"/>
<evidence type="ECO:0000313" key="2">
    <source>
        <dbReference type="Proteomes" id="UP000540698"/>
    </source>
</evidence>
<evidence type="ECO:0000313" key="1">
    <source>
        <dbReference type="EMBL" id="NKY25532.1"/>
    </source>
</evidence>
<comment type="caution">
    <text evidence="1">The sequence shown here is derived from an EMBL/GenBank/DDBJ whole genome shotgun (WGS) entry which is preliminary data.</text>
</comment>
<dbReference type="RefSeq" id="WP_062975883.1">
    <property type="nucleotide sequence ID" value="NZ_JAAXOS010000002.1"/>
</dbReference>
<dbReference type="EMBL" id="JAAXOS010000002">
    <property type="protein sequence ID" value="NKY25532.1"/>
    <property type="molecule type" value="Genomic_DNA"/>
</dbReference>
<sequence length="155" mass="17325">MTELPLFPNAEHLQRAFRGDVVTSPLVKLTDAASAMIPVHHKRRDAIRKLNEPDLLSSNALRQMVKNYNAAEVQLATLAAAIDQIVASVLRSRKHVAGVWHTETVGLVVSRLAELWLNYLDSQAHEDAYWVARMSDAYNCLVAELTTGRRLPPDM</sequence>
<reference evidence="1 2" key="1">
    <citation type="submission" date="2020-04" db="EMBL/GenBank/DDBJ databases">
        <title>MicrobeNet Type strains.</title>
        <authorList>
            <person name="Nicholson A.C."/>
        </authorList>
    </citation>
    <scope>NUCLEOTIDE SEQUENCE [LARGE SCALE GENOMIC DNA]</scope>
    <source>
        <strain evidence="1 2">DSM 44956</strain>
    </source>
</reference>
<dbReference type="AlphaFoldDB" id="A0A7X6L0N0"/>
<name>A0A7X6L0N0_9NOCA</name>
<dbReference type="Proteomes" id="UP000540698">
    <property type="component" value="Unassembled WGS sequence"/>
</dbReference>
<protein>
    <recommendedName>
        <fullName evidence="3">DUF4254 domain-containing protein</fullName>
    </recommendedName>
</protein>
<evidence type="ECO:0008006" key="3">
    <source>
        <dbReference type="Google" id="ProtNLM"/>
    </source>
</evidence>